<evidence type="ECO:0000313" key="2">
    <source>
        <dbReference type="EMBL" id="TDG42958.1"/>
    </source>
</evidence>
<feature type="compositionally biased region" description="Polar residues" evidence="1">
    <location>
        <begin position="1"/>
        <end position="11"/>
    </location>
</feature>
<feature type="compositionally biased region" description="Low complexity" evidence="1">
    <location>
        <begin position="24"/>
        <end position="33"/>
    </location>
</feature>
<dbReference type="EMBL" id="LSRL02000187">
    <property type="protein sequence ID" value="TDG42958.1"/>
    <property type="molecule type" value="Genomic_DNA"/>
</dbReference>
<name>A0A484B2J8_DRONA</name>
<reference evidence="2 3" key="1">
    <citation type="journal article" date="2019" name="J. Hered.">
        <title>An Improved Genome Assembly for Drosophila navojoa, the Basal Species in the mojavensis Cluster.</title>
        <authorList>
            <person name="Vanderlinde T."/>
            <person name="Dupim E.G."/>
            <person name="Nazario-Yepiz N.O."/>
            <person name="Carvalho A.B."/>
        </authorList>
    </citation>
    <scope>NUCLEOTIDE SEQUENCE [LARGE SCALE GENOMIC DNA]</scope>
    <source>
        <strain evidence="2">Navoj_Jal97</strain>
        <tissue evidence="2">Whole organism</tissue>
    </source>
</reference>
<feature type="region of interest" description="Disordered" evidence="1">
    <location>
        <begin position="1"/>
        <end position="33"/>
    </location>
</feature>
<gene>
    <name evidence="2" type="ORF">AWZ03_010627</name>
</gene>
<organism evidence="2 3">
    <name type="scientific">Drosophila navojoa</name>
    <name type="common">Fruit fly</name>
    <dbReference type="NCBI Taxonomy" id="7232"/>
    <lineage>
        <taxon>Eukaryota</taxon>
        <taxon>Metazoa</taxon>
        <taxon>Ecdysozoa</taxon>
        <taxon>Arthropoda</taxon>
        <taxon>Hexapoda</taxon>
        <taxon>Insecta</taxon>
        <taxon>Pterygota</taxon>
        <taxon>Neoptera</taxon>
        <taxon>Endopterygota</taxon>
        <taxon>Diptera</taxon>
        <taxon>Brachycera</taxon>
        <taxon>Muscomorpha</taxon>
        <taxon>Ephydroidea</taxon>
        <taxon>Drosophilidae</taxon>
        <taxon>Drosophila</taxon>
    </lineage>
</organism>
<evidence type="ECO:0000256" key="1">
    <source>
        <dbReference type="SAM" id="MobiDB-lite"/>
    </source>
</evidence>
<dbReference type="AlphaFoldDB" id="A0A484B2J8"/>
<sequence>MAIRTTISNTHARPGHKLQDNHQARASASTAAATSATSAVAAAPGFTISEMDAGRIKCTGEKGLKGLSPAVGGGRH</sequence>
<proteinExistence type="predicted"/>
<evidence type="ECO:0000313" key="3">
    <source>
        <dbReference type="Proteomes" id="UP000295192"/>
    </source>
</evidence>
<comment type="caution">
    <text evidence="2">The sequence shown here is derived from an EMBL/GenBank/DDBJ whole genome shotgun (WGS) entry which is preliminary data.</text>
</comment>
<dbReference type="Proteomes" id="UP000295192">
    <property type="component" value="Unassembled WGS sequence"/>
</dbReference>
<keyword evidence="3" id="KW-1185">Reference proteome</keyword>
<accession>A0A484B2J8</accession>
<protein>
    <submittedName>
        <fullName evidence="2">Uncharacterized protein</fullName>
    </submittedName>
</protein>